<dbReference type="EMBL" id="AP025314">
    <property type="protein sequence ID" value="BDD08474.1"/>
    <property type="molecule type" value="Genomic_DNA"/>
</dbReference>
<keyword evidence="1" id="KW-1133">Transmembrane helix</keyword>
<feature type="transmembrane region" description="Helical" evidence="1">
    <location>
        <begin position="7"/>
        <end position="27"/>
    </location>
</feature>
<dbReference type="AlphaFoldDB" id="A0AAU9C8Z3"/>
<evidence type="ECO:0000313" key="2">
    <source>
        <dbReference type="EMBL" id="BDD08474.1"/>
    </source>
</evidence>
<organism evidence="2 3">
    <name type="scientific">Fulvitalea axinellae</name>
    <dbReference type="NCBI Taxonomy" id="1182444"/>
    <lineage>
        <taxon>Bacteria</taxon>
        <taxon>Pseudomonadati</taxon>
        <taxon>Bacteroidota</taxon>
        <taxon>Cytophagia</taxon>
        <taxon>Cytophagales</taxon>
        <taxon>Persicobacteraceae</taxon>
        <taxon>Fulvitalea</taxon>
    </lineage>
</organism>
<gene>
    <name evidence="2" type="ORF">FUAX_09060</name>
</gene>
<sequence>MGLLVALKFVFLIFAVLSGFTLLAGLYRPWWALWFMDYMNRLLVIKIYGVAVLIFAGLYFGLSEILRIFFEI</sequence>
<protein>
    <submittedName>
        <fullName evidence="2">Uncharacterized protein</fullName>
    </submittedName>
</protein>
<accession>A0AAU9C8Z3</accession>
<keyword evidence="1" id="KW-0812">Transmembrane</keyword>
<keyword evidence="3" id="KW-1185">Reference proteome</keyword>
<evidence type="ECO:0000313" key="3">
    <source>
        <dbReference type="Proteomes" id="UP001348817"/>
    </source>
</evidence>
<dbReference type="Proteomes" id="UP001348817">
    <property type="component" value="Chromosome"/>
</dbReference>
<proteinExistence type="predicted"/>
<keyword evidence="1" id="KW-0472">Membrane</keyword>
<reference evidence="2 3" key="1">
    <citation type="submission" date="2021-12" db="EMBL/GenBank/DDBJ databases">
        <title>Genome sequencing of bacteria with rrn-lacking chromosome and rrn-plasmid.</title>
        <authorList>
            <person name="Anda M."/>
            <person name="Iwasaki W."/>
        </authorList>
    </citation>
    <scope>NUCLEOTIDE SEQUENCE [LARGE SCALE GENOMIC DNA]</scope>
    <source>
        <strain evidence="2 3">DSM 100852</strain>
    </source>
</reference>
<name>A0AAU9C8Z3_9BACT</name>
<feature type="transmembrane region" description="Helical" evidence="1">
    <location>
        <begin position="47"/>
        <end position="70"/>
    </location>
</feature>
<evidence type="ECO:0000256" key="1">
    <source>
        <dbReference type="SAM" id="Phobius"/>
    </source>
</evidence>
<dbReference type="KEGG" id="fax:FUAX_09060"/>
<dbReference type="RefSeq" id="WP_338393732.1">
    <property type="nucleotide sequence ID" value="NZ_AP025314.1"/>
</dbReference>